<dbReference type="InterPro" id="IPR002110">
    <property type="entry name" value="Ankyrin_rpt"/>
</dbReference>
<evidence type="ECO:0000256" key="1">
    <source>
        <dbReference type="ARBA" id="ARBA00022737"/>
    </source>
</evidence>
<evidence type="ECO:0000256" key="4">
    <source>
        <dbReference type="SAM" id="MobiDB-lite"/>
    </source>
</evidence>
<feature type="repeat" description="ANK" evidence="3">
    <location>
        <begin position="219"/>
        <end position="245"/>
    </location>
</feature>
<keyword evidence="1" id="KW-0677">Repeat</keyword>
<keyword evidence="2 3" id="KW-0040">ANK repeat</keyword>
<comment type="caution">
    <text evidence="5">The sequence shown here is derived from an EMBL/GenBank/DDBJ whole genome shotgun (WGS) entry which is preliminary data.</text>
</comment>
<feature type="region of interest" description="Disordered" evidence="4">
    <location>
        <begin position="1"/>
        <end position="33"/>
    </location>
</feature>
<dbReference type="SUPFAM" id="SSF48403">
    <property type="entry name" value="Ankyrin repeat"/>
    <property type="match status" value="1"/>
</dbReference>
<feature type="compositionally biased region" description="Polar residues" evidence="4">
    <location>
        <begin position="1"/>
        <end position="10"/>
    </location>
</feature>
<feature type="compositionally biased region" description="Polar residues" evidence="4">
    <location>
        <begin position="106"/>
        <end position="122"/>
    </location>
</feature>
<dbReference type="InterPro" id="IPR036770">
    <property type="entry name" value="Ankyrin_rpt-contain_sf"/>
</dbReference>
<dbReference type="PROSITE" id="PS50297">
    <property type="entry name" value="ANK_REP_REGION"/>
    <property type="match status" value="1"/>
</dbReference>
<dbReference type="PANTHER" id="PTHR24124">
    <property type="entry name" value="ANKYRIN REPEAT FAMILY A"/>
    <property type="match status" value="1"/>
</dbReference>
<accession>A0ABR2JBD6</accession>
<evidence type="ECO:0000256" key="2">
    <source>
        <dbReference type="ARBA" id="ARBA00023043"/>
    </source>
</evidence>
<organism evidence="5 6">
    <name type="scientific">Apiospora arundinis</name>
    <dbReference type="NCBI Taxonomy" id="335852"/>
    <lineage>
        <taxon>Eukaryota</taxon>
        <taxon>Fungi</taxon>
        <taxon>Dikarya</taxon>
        <taxon>Ascomycota</taxon>
        <taxon>Pezizomycotina</taxon>
        <taxon>Sordariomycetes</taxon>
        <taxon>Xylariomycetidae</taxon>
        <taxon>Amphisphaeriales</taxon>
        <taxon>Apiosporaceae</taxon>
        <taxon>Apiospora</taxon>
    </lineage>
</organism>
<reference evidence="5 6" key="1">
    <citation type="journal article" date="2024" name="IMA Fungus">
        <title>Apiospora arundinis, a panoply of carbohydrate-active enzymes and secondary metabolites.</title>
        <authorList>
            <person name="Sorensen T."/>
            <person name="Petersen C."/>
            <person name="Muurmann A.T."/>
            <person name="Christiansen J.V."/>
            <person name="Brundto M.L."/>
            <person name="Overgaard C.K."/>
            <person name="Boysen A.T."/>
            <person name="Wollenberg R.D."/>
            <person name="Larsen T.O."/>
            <person name="Sorensen J.L."/>
            <person name="Nielsen K.L."/>
            <person name="Sondergaard T.E."/>
        </authorList>
    </citation>
    <scope>NUCLEOTIDE SEQUENCE [LARGE SCALE GENOMIC DNA]</scope>
    <source>
        <strain evidence="5 6">AAU 773</strain>
    </source>
</reference>
<feature type="compositionally biased region" description="Polar residues" evidence="4">
    <location>
        <begin position="192"/>
        <end position="207"/>
    </location>
</feature>
<keyword evidence="6" id="KW-1185">Reference proteome</keyword>
<evidence type="ECO:0000313" key="6">
    <source>
        <dbReference type="Proteomes" id="UP001390339"/>
    </source>
</evidence>
<dbReference type="Gene3D" id="1.25.40.20">
    <property type="entry name" value="Ankyrin repeat-containing domain"/>
    <property type="match status" value="1"/>
</dbReference>
<dbReference type="SMART" id="SM00248">
    <property type="entry name" value="ANK"/>
    <property type="match status" value="2"/>
</dbReference>
<dbReference type="EMBL" id="JAPCWZ010000003">
    <property type="protein sequence ID" value="KAK8875119.1"/>
    <property type="molecule type" value="Genomic_DNA"/>
</dbReference>
<name>A0ABR2JBD6_9PEZI</name>
<dbReference type="PANTHER" id="PTHR24124:SF14">
    <property type="entry name" value="CHROMOSOME UNDETERMINED SCAFFOLD_25, WHOLE GENOME SHOTGUN SEQUENCE"/>
    <property type="match status" value="1"/>
</dbReference>
<dbReference type="Proteomes" id="UP001390339">
    <property type="component" value="Unassembled WGS sequence"/>
</dbReference>
<feature type="region of interest" description="Disordered" evidence="4">
    <location>
        <begin position="192"/>
        <end position="212"/>
    </location>
</feature>
<dbReference type="CDD" id="cd14688">
    <property type="entry name" value="bZIP_YAP"/>
    <property type="match status" value="1"/>
</dbReference>
<feature type="region of interest" description="Disordered" evidence="4">
    <location>
        <begin position="77"/>
        <end position="128"/>
    </location>
</feature>
<protein>
    <submittedName>
        <fullName evidence="5">Protein phosphatase 1 regulatory inhibitor subunit 16B</fullName>
    </submittedName>
</protein>
<evidence type="ECO:0000256" key="3">
    <source>
        <dbReference type="PROSITE-ProRule" id="PRU00023"/>
    </source>
</evidence>
<sequence length="284" mass="30977">MPTPGNLTPVSTTSRRGGGRSKSISYEDLMGPDEDWRELETTSERRKIQNRLAQRAYRRNLRSRTQEVEKLKSQLTVLQEGQETTEGGETQQRTEAACRAAPSGPMTPNSPSTTTYSIEGTPTPQPDEATDFAQSSFSFPVMDDDFFGDAPLLSDPVLDHFASYQPPTIETLISADRRPALPTPHHNWLTDGTTSLSECSPMNTTLTAPPPSRIKPPANEGSLLHLAVSSGHLDTLQLLLRHGAEPIDAKDSEGYTALQRAVMSGRTDLVGALLQHRPPTSSNS</sequence>
<gene>
    <name evidence="5" type="ORF">PGQ11_005633</name>
</gene>
<dbReference type="PROSITE" id="PS50088">
    <property type="entry name" value="ANK_REPEAT"/>
    <property type="match status" value="1"/>
</dbReference>
<evidence type="ECO:0000313" key="5">
    <source>
        <dbReference type="EMBL" id="KAK8875119.1"/>
    </source>
</evidence>
<feature type="compositionally biased region" description="Low complexity" evidence="4">
    <location>
        <begin position="77"/>
        <end position="95"/>
    </location>
</feature>
<proteinExistence type="predicted"/>
<dbReference type="Pfam" id="PF12796">
    <property type="entry name" value="Ank_2"/>
    <property type="match status" value="1"/>
</dbReference>